<dbReference type="Pfam" id="PF07331">
    <property type="entry name" value="TctB"/>
    <property type="match status" value="1"/>
</dbReference>
<dbReference type="Proteomes" id="UP000195787">
    <property type="component" value="Unassembled WGS sequence"/>
</dbReference>
<evidence type="ECO:0000313" key="4">
    <source>
        <dbReference type="Proteomes" id="UP000195787"/>
    </source>
</evidence>
<keyword evidence="4" id="KW-1185">Reference proteome</keyword>
<keyword evidence="1" id="KW-0472">Membrane</keyword>
<proteinExistence type="predicted"/>
<sequence length="182" mass="18616">MTNVAQAPDAPTGASGAPRSFRIESMVFVALLIALSVGILISATTIREPVGSASAIGARAFPYAVGGLMLLASVALLIAQLRGKYGEPDGGEDVDLESGTSWVTVGIVGIAFLSLLVTIPYLGWPIAVTILFAGAATALGAKRWWMTIIVGAIMGIVTQVAFAVGLNLSLPATGVFTSWIGI</sequence>
<dbReference type="GeneID" id="303173774"/>
<dbReference type="RefSeq" id="WP_086992636.1">
    <property type="nucleotide sequence ID" value="NZ_FUHU01000044.1"/>
</dbReference>
<gene>
    <name evidence="3" type="ORF">CZ674_11200</name>
</gene>
<feature type="domain" description="DUF1468" evidence="2">
    <location>
        <begin position="28"/>
        <end position="171"/>
    </location>
</feature>
<keyword evidence="1" id="KW-1133">Transmembrane helix</keyword>
<protein>
    <submittedName>
        <fullName evidence="3">TctB citrate transporter</fullName>
    </submittedName>
</protein>
<keyword evidence="1" id="KW-0812">Transmembrane</keyword>
<dbReference type="AlphaFoldDB" id="A0A1R4GE51"/>
<accession>A0A1R4GE51</accession>
<feature type="transmembrane region" description="Helical" evidence="1">
    <location>
        <begin position="144"/>
        <end position="166"/>
    </location>
</feature>
<dbReference type="OrthoDB" id="5119225at2"/>
<feature type="transmembrane region" description="Helical" evidence="1">
    <location>
        <begin position="101"/>
        <end position="132"/>
    </location>
</feature>
<feature type="transmembrane region" description="Helical" evidence="1">
    <location>
        <begin position="58"/>
        <end position="81"/>
    </location>
</feature>
<name>A0A1R4GE51_9MICO</name>
<dbReference type="InterPro" id="IPR009936">
    <property type="entry name" value="DUF1468"/>
</dbReference>
<evidence type="ECO:0000256" key="1">
    <source>
        <dbReference type="SAM" id="Phobius"/>
    </source>
</evidence>
<dbReference type="EMBL" id="FUHU01000044">
    <property type="protein sequence ID" value="SJM66460.1"/>
    <property type="molecule type" value="Genomic_DNA"/>
</dbReference>
<organism evidence="3 4">
    <name type="scientific">Agrococcus casei LMG 22410</name>
    <dbReference type="NCBI Taxonomy" id="1255656"/>
    <lineage>
        <taxon>Bacteria</taxon>
        <taxon>Bacillati</taxon>
        <taxon>Actinomycetota</taxon>
        <taxon>Actinomycetes</taxon>
        <taxon>Micrococcales</taxon>
        <taxon>Microbacteriaceae</taxon>
        <taxon>Agrococcus</taxon>
    </lineage>
</organism>
<feature type="transmembrane region" description="Helical" evidence="1">
    <location>
        <begin position="26"/>
        <end position="46"/>
    </location>
</feature>
<reference evidence="3 4" key="1">
    <citation type="submission" date="2017-02" db="EMBL/GenBank/DDBJ databases">
        <authorList>
            <person name="Peterson S.W."/>
        </authorList>
    </citation>
    <scope>NUCLEOTIDE SEQUENCE [LARGE SCALE GENOMIC DNA]</scope>
    <source>
        <strain evidence="3 4">LMG 22410</strain>
    </source>
</reference>
<evidence type="ECO:0000313" key="3">
    <source>
        <dbReference type="EMBL" id="SJM66460.1"/>
    </source>
</evidence>
<evidence type="ECO:0000259" key="2">
    <source>
        <dbReference type="Pfam" id="PF07331"/>
    </source>
</evidence>